<dbReference type="GO" id="GO:0007020">
    <property type="term" value="P:microtubule nucleation"/>
    <property type="evidence" value="ECO:0007669"/>
    <property type="project" value="InterPro"/>
</dbReference>
<dbReference type="PANTHER" id="PTHR19302">
    <property type="entry name" value="GAMMA TUBULIN COMPLEX PROTEIN"/>
    <property type="match status" value="1"/>
</dbReference>
<evidence type="ECO:0000256" key="1">
    <source>
        <dbReference type="ARBA" id="ARBA00004267"/>
    </source>
</evidence>
<dbReference type="GeneID" id="54296352"/>
<feature type="compositionally biased region" description="Basic and acidic residues" evidence="7">
    <location>
        <begin position="627"/>
        <end position="637"/>
    </location>
</feature>
<gene>
    <name evidence="10" type="ORF">K452DRAFT_267755</name>
</gene>
<evidence type="ECO:0000256" key="6">
    <source>
        <dbReference type="RuleBase" id="RU363050"/>
    </source>
</evidence>
<dbReference type="GO" id="GO:0000930">
    <property type="term" value="C:gamma-tubulin complex"/>
    <property type="evidence" value="ECO:0007669"/>
    <property type="project" value="TreeGrafter"/>
</dbReference>
<feature type="domain" description="Gamma tubulin complex component C-terminal" evidence="8">
    <location>
        <begin position="324"/>
        <end position="773"/>
    </location>
</feature>
<feature type="region of interest" description="Disordered" evidence="7">
    <location>
        <begin position="501"/>
        <end position="527"/>
    </location>
</feature>
<evidence type="ECO:0000256" key="7">
    <source>
        <dbReference type="SAM" id="MobiDB-lite"/>
    </source>
</evidence>
<dbReference type="GO" id="GO:0044732">
    <property type="term" value="C:mitotic spindle pole body"/>
    <property type="evidence" value="ECO:0007669"/>
    <property type="project" value="TreeGrafter"/>
</dbReference>
<sequence length="820" mass="89415">MLHEILLSLSGHPSPLFDSVNPAAPGADDENNYLNTSFPLLSPPEAELLASVGRLAHLHRSIRHRAQLIAASHSSTICRAVATAVTAAQLARFQRKVLEVEEKVLKRDAEVVGAYNIVPLSGIVAEFEGWTRRLEWLWRMCGFMLPEEGKAGEGECTGADLINKLRREAQTGYPDVETAALELGKVAETAWLRQLSTWVLYGRLPVHGSRDFFITQVQGEDGLVDYIANSKLLPKFVSVRTASSILFIGRSLDQIRNRGAKAAGPMAPKMSELELLPVHLKFLSDLKVPVSSAALSEAIAAIRLSLSRNTLQQLLPLPKILQILSLLQEFFLLGRGEFAVALIEESDERVRLRHRRTDQNKPGKGVRGVLVKEGEVTAVLTRTWASLASLIDDEEMTDESLDLARNLVHLSLSKPTSTRPSTPGRAKESADALPKLTTVAFNDLLLSVPTALTLDISPPLDLFLSPAEVDVYSTIHAYLLAIRRAHLRLTDLWRQSHIRRDYPAPLGPPHSNSAGGQRTLRERRERTRRRAVAMRKVWATCSAAVFLLSELGSYFEGEVVQESWHHFRRWIVGGEMPTAAEEQRPGSAASGSGATTRPPTSSTAAASARAPHLPSRQQQQQHHHHQHEHDRRPPHDPEALATAHRAFLTTLTHALLLTDRTLPHQLRAFLAHADELVALTRRLQSAYAAQDLEADAGVVDALADHGAEAEEAGRELDRARKRVDADLRALVGRLRERDGEGDGGGVGAGGVGGGAYVPWRGAGVDRLLMKLDFGAGAGEEGEEGEGNEEDEVLALKRGRGRGAGAGGDGGEEIQQLIPGV</sequence>
<accession>A0A6A6BHG3</accession>
<dbReference type="GO" id="GO:0000278">
    <property type="term" value="P:mitotic cell cycle"/>
    <property type="evidence" value="ECO:0007669"/>
    <property type="project" value="TreeGrafter"/>
</dbReference>
<dbReference type="InterPro" id="IPR040457">
    <property type="entry name" value="GCP_C"/>
</dbReference>
<protein>
    <recommendedName>
        <fullName evidence="6">Spindle pole body component</fullName>
    </recommendedName>
</protein>
<dbReference type="Pfam" id="PF17681">
    <property type="entry name" value="GCP_N_terminal"/>
    <property type="match status" value="1"/>
</dbReference>
<keyword evidence="11" id="KW-1185">Reference proteome</keyword>
<evidence type="ECO:0000313" key="11">
    <source>
        <dbReference type="Proteomes" id="UP000799438"/>
    </source>
</evidence>
<dbReference type="GO" id="GO:0051225">
    <property type="term" value="P:spindle assembly"/>
    <property type="evidence" value="ECO:0007669"/>
    <property type="project" value="TreeGrafter"/>
</dbReference>
<evidence type="ECO:0000256" key="4">
    <source>
        <dbReference type="ARBA" id="ARBA00022701"/>
    </source>
</evidence>
<dbReference type="PANTHER" id="PTHR19302:SF27">
    <property type="entry name" value="GAMMA-TUBULIN COMPLEX COMPONENT 4"/>
    <property type="match status" value="1"/>
</dbReference>
<dbReference type="GO" id="GO:0051011">
    <property type="term" value="F:microtubule minus-end binding"/>
    <property type="evidence" value="ECO:0007669"/>
    <property type="project" value="TreeGrafter"/>
</dbReference>
<feature type="region of interest" description="Disordered" evidence="7">
    <location>
        <begin position="797"/>
        <end position="820"/>
    </location>
</feature>
<dbReference type="GO" id="GO:0000922">
    <property type="term" value="C:spindle pole"/>
    <property type="evidence" value="ECO:0007669"/>
    <property type="project" value="InterPro"/>
</dbReference>
<dbReference type="GO" id="GO:0043015">
    <property type="term" value="F:gamma-tubulin binding"/>
    <property type="evidence" value="ECO:0007669"/>
    <property type="project" value="InterPro"/>
</dbReference>
<reference evidence="10" key="1">
    <citation type="journal article" date="2020" name="Stud. Mycol.">
        <title>101 Dothideomycetes genomes: a test case for predicting lifestyles and emergence of pathogens.</title>
        <authorList>
            <person name="Haridas S."/>
            <person name="Albert R."/>
            <person name="Binder M."/>
            <person name="Bloem J."/>
            <person name="Labutti K."/>
            <person name="Salamov A."/>
            <person name="Andreopoulos B."/>
            <person name="Baker S."/>
            <person name="Barry K."/>
            <person name="Bills G."/>
            <person name="Bluhm B."/>
            <person name="Cannon C."/>
            <person name="Castanera R."/>
            <person name="Culley D."/>
            <person name="Daum C."/>
            <person name="Ezra D."/>
            <person name="Gonzalez J."/>
            <person name="Henrissat B."/>
            <person name="Kuo A."/>
            <person name="Liang C."/>
            <person name="Lipzen A."/>
            <person name="Lutzoni F."/>
            <person name="Magnuson J."/>
            <person name="Mondo S."/>
            <person name="Nolan M."/>
            <person name="Ohm R."/>
            <person name="Pangilinan J."/>
            <person name="Park H.-J."/>
            <person name="Ramirez L."/>
            <person name="Alfaro M."/>
            <person name="Sun H."/>
            <person name="Tritt A."/>
            <person name="Yoshinaga Y."/>
            <person name="Zwiers L.-H."/>
            <person name="Turgeon B."/>
            <person name="Goodwin S."/>
            <person name="Spatafora J."/>
            <person name="Crous P."/>
            <person name="Grigoriev I."/>
        </authorList>
    </citation>
    <scope>NUCLEOTIDE SEQUENCE</scope>
    <source>
        <strain evidence="10">CBS 121167</strain>
    </source>
</reference>
<dbReference type="Gene3D" id="1.20.120.1900">
    <property type="entry name" value="Gamma-tubulin complex, C-terminal domain"/>
    <property type="match status" value="1"/>
</dbReference>
<evidence type="ECO:0000259" key="9">
    <source>
        <dbReference type="Pfam" id="PF17681"/>
    </source>
</evidence>
<evidence type="ECO:0000256" key="5">
    <source>
        <dbReference type="ARBA" id="ARBA00023212"/>
    </source>
</evidence>
<dbReference type="InterPro" id="IPR007259">
    <property type="entry name" value="GCP"/>
</dbReference>
<name>A0A6A6BHG3_9PEZI</name>
<dbReference type="InterPro" id="IPR041470">
    <property type="entry name" value="GCP_N"/>
</dbReference>
<evidence type="ECO:0000256" key="2">
    <source>
        <dbReference type="ARBA" id="ARBA00010337"/>
    </source>
</evidence>
<dbReference type="Pfam" id="PF04130">
    <property type="entry name" value="GCP_C_terminal"/>
    <property type="match status" value="1"/>
</dbReference>
<evidence type="ECO:0000313" key="10">
    <source>
        <dbReference type="EMBL" id="KAF2143580.1"/>
    </source>
</evidence>
<evidence type="ECO:0000256" key="3">
    <source>
        <dbReference type="ARBA" id="ARBA00022490"/>
    </source>
</evidence>
<comment type="similarity">
    <text evidence="2 6">Belongs to the TUBGCP family.</text>
</comment>
<dbReference type="Proteomes" id="UP000799438">
    <property type="component" value="Unassembled WGS sequence"/>
</dbReference>
<feature type="compositionally biased region" description="Low complexity" evidence="7">
    <location>
        <begin position="590"/>
        <end position="620"/>
    </location>
</feature>
<dbReference type="AlphaFoldDB" id="A0A6A6BHG3"/>
<organism evidence="10 11">
    <name type="scientific">Aplosporella prunicola CBS 121167</name>
    <dbReference type="NCBI Taxonomy" id="1176127"/>
    <lineage>
        <taxon>Eukaryota</taxon>
        <taxon>Fungi</taxon>
        <taxon>Dikarya</taxon>
        <taxon>Ascomycota</taxon>
        <taxon>Pezizomycotina</taxon>
        <taxon>Dothideomycetes</taxon>
        <taxon>Dothideomycetes incertae sedis</taxon>
        <taxon>Botryosphaeriales</taxon>
        <taxon>Aplosporellaceae</taxon>
        <taxon>Aplosporella</taxon>
    </lineage>
</organism>
<keyword evidence="3 6" id="KW-0963">Cytoplasm</keyword>
<keyword evidence="5 6" id="KW-0206">Cytoskeleton</keyword>
<dbReference type="InterPro" id="IPR042241">
    <property type="entry name" value="GCP_C_sf"/>
</dbReference>
<dbReference type="GO" id="GO:0031122">
    <property type="term" value="P:cytoplasmic microtubule organization"/>
    <property type="evidence" value="ECO:0007669"/>
    <property type="project" value="TreeGrafter"/>
</dbReference>
<keyword evidence="4 6" id="KW-0493">Microtubule</keyword>
<dbReference type="OrthoDB" id="78652at2759"/>
<feature type="domain" description="Gamma tubulin complex component protein N-terminal" evidence="9">
    <location>
        <begin position="2"/>
        <end position="314"/>
    </location>
</feature>
<dbReference type="GO" id="GO:0051321">
    <property type="term" value="P:meiotic cell cycle"/>
    <property type="evidence" value="ECO:0007669"/>
    <property type="project" value="TreeGrafter"/>
</dbReference>
<feature type="region of interest" description="Disordered" evidence="7">
    <location>
        <begin position="578"/>
        <end position="637"/>
    </location>
</feature>
<dbReference type="EMBL" id="ML995481">
    <property type="protein sequence ID" value="KAF2143580.1"/>
    <property type="molecule type" value="Genomic_DNA"/>
</dbReference>
<proteinExistence type="inferred from homology"/>
<dbReference type="RefSeq" id="XP_033399292.1">
    <property type="nucleotide sequence ID" value="XM_033538856.1"/>
</dbReference>
<dbReference type="GO" id="GO:0005874">
    <property type="term" value="C:microtubule"/>
    <property type="evidence" value="ECO:0007669"/>
    <property type="project" value="UniProtKB-KW"/>
</dbReference>
<evidence type="ECO:0000259" key="8">
    <source>
        <dbReference type="Pfam" id="PF04130"/>
    </source>
</evidence>
<comment type="subcellular location">
    <subcellularLocation>
        <location evidence="1 6">Cytoplasm</location>
        <location evidence="1 6">Cytoskeleton</location>
        <location evidence="1 6">Microtubule organizing center</location>
    </subcellularLocation>
</comment>